<feature type="transmembrane region" description="Helical" evidence="1">
    <location>
        <begin position="162"/>
        <end position="181"/>
    </location>
</feature>
<dbReference type="RefSeq" id="WP_196123727.1">
    <property type="nucleotide sequence ID" value="NZ_JADPMR010000001.1"/>
</dbReference>
<feature type="transmembrane region" description="Helical" evidence="1">
    <location>
        <begin position="39"/>
        <end position="57"/>
    </location>
</feature>
<keyword evidence="1" id="KW-0812">Transmembrane</keyword>
<dbReference type="EMBL" id="JADPMR010000001">
    <property type="protein sequence ID" value="MBF9001500.1"/>
    <property type="molecule type" value="Genomic_DNA"/>
</dbReference>
<name>A0ABS0GGE6_9VIBR</name>
<feature type="transmembrane region" description="Helical" evidence="1">
    <location>
        <begin position="232"/>
        <end position="250"/>
    </location>
</feature>
<dbReference type="Gene3D" id="1.20.1530.20">
    <property type="match status" value="1"/>
</dbReference>
<feature type="transmembrane region" description="Helical" evidence="1">
    <location>
        <begin position="69"/>
        <end position="88"/>
    </location>
</feature>
<sequence>MLARLRQEWFLFGMVCAIVVSSVLPNLGKSDGWLHLDQLTQFGIALIFFLHGINLSPQKMREGMSNWRLHLLIQVTTFAIYPLIWVVFSHGFNLLFPPALALGFCYLFALPSTVSSSVAMTSLAKGNVPGAIFNASFSSVLGVILTPLIIEQFSTFSGQSIPITNTIISVTKIILIPMIMGQLSRPLLLPILKHYSNITNKVDKWVIISIVLNAFSDSVIEQIWSGFSIKQLFLSIVICLIVLYSITHFIKIMAHIFKFQIDDEIASVFCGTKKTLAAGIPMAKIIFIANPNLGMILLPIMLYHPIQLFYCAVIANKYEKRNSLQTKPANIK</sequence>
<dbReference type="InterPro" id="IPR038770">
    <property type="entry name" value="Na+/solute_symporter_sf"/>
</dbReference>
<accession>A0ABS0GGE6</accession>
<dbReference type="Pfam" id="PF13593">
    <property type="entry name" value="SBF_like"/>
    <property type="match status" value="1"/>
</dbReference>
<protein>
    <submittedName>
        <fullName evidence="2">Bile acid:sodium symporter</fullName>
    </submittedName>
</protein>
<proteinExistence type="predicted"/>
<evidence type="ECO:0000313" key="2">
    <source>
        <dbReference type="EMBL" id="MBF9001500.1"/>
    </source>
</evidence>
<dbReference type="PANTHER" id="PTHR18640">
    <property type="entry name" value="SOLUTE CARRIER FAMILY 10 MEMBER 7"/>
    <property type="match status" value="1"/>
</dbReference>
<evidence type="ECO:0000313" key="3">
    <source>
        <dbReference type="Proteomes" id="UP000597206"/>
    </source>
</evidence>
<evidence type="ECO:0000256" key="1">
    <source>
        <dbReference type="SAM" id="Phobius"/>
    </source>
</evidence>
<feature type="transmembrane region" description="Helical" evidence="1">
    <location>
        <begin position="9"/>
        <end position="27"/>
    </location>
</feature>
<keyword evidence="1" id="KW-1133">Transmembrane helix</keyword>
<dbReference type="InterPro" id="IPR016833">
    <property type="entry name" value="Put_Na-Bile_cotransptr"/>
</dbReference>
<keyword evidence="3" id="KW-1185">Reference proteome</keyword>
<feature type="transmembrane region" description="Helical" evidence="1">
    <location>
        <begin position="94"/>
        <end position="119"/>
    </location>
</feature>
<keyword evidence="1" id="KW-0472">Membrane</keyword>
<organism evidence="2 3">
    <name type="scientific">Vibrio nitrifigilis</name>
    <dbReference type="NCBI Taxonomy" id="2789781"/>
    <lineage>
        <taxon>Bacteria</taxon>
        <taxon>Pseudomonadati</taxon>
        <taxon>Pseudomonadota</taxon>
        <taxon>Gammaproteobacteria</taxon>
        <taxon>Vibrionales</taxon>
        <taxon>Vibrionaceae</taxon>
        <taxon>Vibrio</taxon>
    </lineage>
</organism>
<comment type="caution">
    <text evidence="2">The sequence shown here is derived from an EMBL/GenBank/DDBJ whole genome shotgun (WGS) entry which is preliminary data.</text>
</comment>
<feature type="transmembrane region" description="Helical" evidence="1">
    <location>
        <begin position="131"/>
        <end position="150"/>
    </location>
</feature>
<reference evidence="2 3" key="1">
    <citation type="submission" date="2020-11" db="EMBL/GenBank/DDBJ databases">
        <title>Vibrio nitrifigilis sp. nov., a marine nitrogen-fixing bacterium isolated from the lagoon sediment of an islet inside an atoll.</title>
        <authorList>
            <person name="Wang L.-T."/>
            <person name="Shieh W.Y."/>
        </authorList>
    </citation>
    <scope>NUCLEOTIDE SEQUENCE [LARGE SCALE GENOMIC DNA]</scope>
    <source>
        <strain evidence="2 3">NFV-1</strain>
    </source>
</reference>
<gene>
    <name evidence="2" type="ORF">I1A42_13415</name>
</gene>
<dbReference type="PANTHER" id="PTHR18640:SF5">
    <property type="entry name" value="SODIUM_BILE ACID COTRANSPORTER 7"/>
    <property type="match status" value="1"/>
</dbReference>
<dbReference type="Proteomes" id="UP000597206">
    <property type="component" value="Unassembled WGS sequence"/>
</dbReference>
<dbReference type="PIRSF" id="PIRSF026166">
    <property type="entry name" value="UCP026166"/>
    <property type="match status" value="1"/>
</dbReference>